<dbReference type="GO" id="GO:0006352">
    <property type="term" value="P:DNA-templated transcription initiation"/>
    <property type="evidence" value="ECO:0007669"/>
    <property type="project" value="InterPro"/>
</dbReference>
<dbReference type="GO" id="GO:0016987">
    <property type="term" value="F:sigma factor activity"/>
    <property type="evidence" value="ECO:0007669"/>
    <property type="project" value="UniProtKB-KW"/>
</dbReference>
<dbReference type="PANTHER" id="PTHR31157:SF1">
    <property type="entry name" value="SCP DOMAIN-CONTAINING PROTEIN"/>
    <property type="match status" value="1"/>
</dbReference>
<name>A0A1Z1W3E1_9ACTN</name>
<dbReference type="Gene3D" id="3.40.33.10">
    <property type="entry name" value="CAP"/>
    <property type="match status" value="1"/>
</dbReference>
<dbReference type="Proteomes" id="UP000195880">
    <property type="component" value="Chromosome"/>
</dbReference>
<keyword evidence="1" id="KW-0805">Transcription regulation</keyword>
<dbReference type="SUPFAM" id="SSF55797">
    <property type="entry name" value="PR-1-like"/>
    <property type="match status" value="1"/>
</dbReference>
<dbReference type="PROSITE" id="PS01063">
    <property type="entry name" value="SIGMA70_ECF"/>
    <property type="match status" value="1"/>
</dbReference>
<comment type="similarity">
    <text evidence="1">Belongs to the sigma-70 factor family. ECF subfamily.</text>
</comment>
<feature type="domain" description="RNA polymerase sigma-70 region 2" evidence="4">
    <location>
        <begin position="16"/>
        <end position="82"/>
    </location>
</feature>
<organism evidence="5 6">
    <name type="scientific">Streptomyces alboflavus</name>
    <dbReference type="NCBI Taxonomy" id="67267"/>
    <lineage>
        <taxon>Bacteria</taxon>
        <taxon>Bacillati</taxon>
        <taxon>Actinomycetota</taxon>
        <taxon>Actinomycetes</taxon>
        <taxon>Kitasatosporales</taxon>
        <taxon>Streptomycetaceae</taxon>
        <taxon>Streptomyces</taxon>
    </lineage>
</organism>
<dbReference type="InterPro" id="IPR014044">
    <property type="entry name" value="CAP_dom"/>
</dbReference>
<reference evidence="5 6" key="1">
    <citation type="submission" date="2017-05" db="EMBL/GenBank/DDBJ databases">
        <title>Streptomyces alboflavus Genome sequencing and assembly.</title>
        <authorList>
            <person name="Wang Y."/>
            <person name="Du B."/>
            <person name="Ding Y."/>
            <person name="Liu H."/>
            <person name="Hou Q."/>
            <person name="Liu K."/>
            <person name="Wang C."/>
            <person name="Yao L."/>
        </authorList>
    </citation>
    <scope>NUCLEOTIDE SEQUENCE [LARGE SCALE GENOMIC DNA]</scope>
    <source>
        <strain evidence="5 6">MDJK44</strain>
    </source>
</reference>
<accession>A0A1Z1W3E1</accession>
<dbReference type="eggNOG" id="COG2340">
    <property type="taxonomic scope" value="Bacteria"/>
</dbReference>
<evidence type="ECO:0000256" key="2">
    <source>
        <dbReference type="SAM" id="MobiDB-lite"/>
    </source>
</evidence>
<dbReference type="SUPFAM" id="SSF88946">
    <property type="entry name" value="Sigma2 domain of RNA polymerase sigma factors"/>
    <property type="match status" value="1"/>
</dbReference>
<feature type="region of interest" description="Disordered" evidence="2">
    <location>
        <begin position="419"/>
        <end position="506"/>
    </location>
</feature>
<evidence type="ECO:0000256" key="1">
    <source>
        <dbReference type="RuleBase" id="RU000716"/>
    </source>
</evidence>
<dbReference type="EMBL" id="CP021748">
    <property type="protein sequence ID" value="ARX80936.1"/>
    <property type="molecule type" value="Genomic_DNA"/>
</dbReference>
<dbReference type="CDD" id="cd05379">
    <property type="entry name" value="CAP_bacterial"/>
    <property type="match status" value="1"/>
</dbReference>
<dbReference type="KEGG" id="salf:SMD44_00334"/>
<dbReference type="InterPro" id="IPR014284">
    <property type="entry name" value="RNA_pol_sigma-70_dom"/>
</dbReference>
<dbReference type="NCBIfam" id="TIGR02937">
    <property type="entry name" value="sigma70-ECF"/>
    <property type="match status" value="1"/>
</dbReference>
<feature type="region of interest" description="Disordered" evidence="2">
    <location>
        <begin position="563"/>
        <end position="585"/>
    </location>
</feature>
<proteinExistence type="inferred from homology"/>
<keyword evidence="1" id="KW-0804">Transcription</keyword>
<dbReference type="eggNOG" id="COG1595">
    <property type="taxonomic scope" value="Bacteria"/>
</dbReference>
<dbReference type="GO" id="GO:0003677">
    <property type="term" value="F:DNA binding"/>
    <property type="evidence" value="ECO:0007669"/>
    <property type="project" value="UniProtKB-KW"/>
</dbReference>
<dbReference type="InterPro" id="IPR000838">
    <property type="entry name" value="RNA_pol_sigma70_ECF_CS"/>
</dbReference>
<dbReference type="InterPro" id="IPR013325">
    <property type="entry name" value="RNA_pol_sigma_r2"/>
</dbReference>
<dbReference type="STRING" id="67267.GCA_000716675_00767"/>
<dbReference type="Pfam" id="PF00188">
    <property type="entry name" value="CAP"/>
    <property type="match status" value="1"/>
</dbReference>
<evidence type="ECO:0000313" key="6">
    <source>
        <dbReference type="Proteomes" id="UP000195880"/>
    </source>
</evidence>
<dbReference type="Pfam" id="PF04542">
    <property type="entry name" value="Sigma70_r2"/>
    <property type="match status" value="1"/>
</dbReference>
<sequence>MVEAARQGALWAQDELVTAYLPLVYNIVGRALNGHADVDDVVQETMIRALGALGSLQDPRSFRSWLVAIAMNQIRGHWHKQRAAPTGSGLQDAYDVADPGADFVDLTILRLGLEGQRREAAEATRWLDTDDRALLSLWWLEAAGELSRSDVATAMCLSPQHTAVRVQRMKAQLETARLVVRALSAHPSCAGLASVLGAWDGQPSGLWRKRIARHVRDCTACSGYEAGLVPAEGLLVGLGLVPVALAGLAGLAALGRGGGSGAGLGHAADAAYGADLGPGSDFAEGADWAHGPDFAQGADWAHGSDFAQGYDRAHGSDFAHGTDVGQGPGSAHGSDSAPAGHDGFAGGPLGPDARLDHVPPSPGTPAGDTSVLATVGDAPPPGRRSHRRPGRIAERRRATVLAAAAAVLVTGGTMAGLNLLPGDAEDDKSTSAADAPPEASAAPDDSPSPTASPSPSRKPKAKPSKSASPEPKPSRTKKPAPKPTRTETPKPRPTAPTAPTAAPANTTAGKVLAIVNDERAKAGCRPVKLDDRLSRAAQLHSEDMSENGYFDHTSQDGRSFADRATAQGYPSPGAENIARGQSSPDSVMQTWMNSQGHRENILNCDLTTMGVGVVEKDWTWTQVFGR</sequence>
<evidence type="ECO:0000259" key="4">
    <source>
        <dbReference type="Pfam" id="PF04542"/>
    </source>
</evidence>
<evidence type="ECO:0000313" key="5">
    <source>
        <dbReference type="EMBL" id="ARX80936.1"/>
    </source>
</evidence>
<feature type="region of interest" description="Disordered" evidence="2">
    <location>
        <begin position="312"/>
        <end position="392"/>
    </location>
</feature>
<keyword evidence="1" id="KW-0731">Sigma factor</keyword>
<keyword evidence="1" id="KW-0238">DNA-binding</keyword>
<feature type="domain" description="SCP" evidence="3">
    <location>
        <begin position="513"/>
        <end position="623"/>
    </location>
</feature>
<evidence type="ECO:0000259" key="3">
    <source>
        <dbReference type="Pfam" id="PF00188"/>
    </source>
</evidence>
<feature type="compositionally biased region" description="Low complexity" evidence="2">
    <location>
        <begin position="497"/>
        <end position="506"/>
    </location>
</feature>
<protein>
    <recommendedName>
        <fullName evidence="1">RNA polymerase sigma factor</fullName>
    </recommendedName>
</protein>
<dbReference type="Gene3D" id="1.10.1740.10">
    <property type="match status" value="1"/>
</dbReference>
<dbReference type="InterPro" id="IPR035940">
    <property type="entry name" value="CAP_sf"/>
</dbReference>
<keyword evidence="6" id="KW-1185">Reference proteome</keyword>
<gene>
    <name evidence="5" type="ORF">SMD44_00334</name>
</gene>
<dbReference type="InterPro" id="IPR007627">
    <property type="entry name" value="RNA_pol_sigma70_r2"/>
</dbReference>
<dbReference type="AlphaFoldDB" id="A0A1Z1W3E1"/>
<dbReference type="PANTHER" id="PTHR31157">
    <property type="entry name" value="SCP DOMAIN-CONTAINING PROTEIN"/>
    <property type="match status" value="1"/>
</dbReference>
<feature type="compositionally biased region" description="Low complexity" evidence="2">
    <location>
        <begin position="430"/>
        <end position="455"/>
    </location>
</feature>